<reference evidence="6 7" key="1">
    <citation type="submission" date="2019-07" db="EMBL/GenBank/DDBJ databases">
        <title>Draft genome of C. aurimucosum strain 2274.</title>
        <authorList>
            <person name="Pacheco L.G.C."/>
            <person name="Aguiar E.R.G.R."/>
            <person name="Santos C.S."/>
            <person name="Rocha D.J.P.G."/>
            <person name="Sant'Anna L.O."/>
            <person name="Mattos-Guaraldi A.L."/>
            <person name="Santos L.S."/>
        </authorList>
    </citation>
    <scope>NUCLEOTIDE SEQUENCE [LARGE SCALE GENOMIC DNA]</scope>
    <source>
        <strain evidence="6 7">2274</strain>
    </source>
</reference>
<dbReference type="InterPro" id="IPR029063">
    <property type="entry name" value="SAM-dependent_MTases_sf"/>
</dbReference>
<dbReference type="AlphaFoldDB" id="A0A553FYR9"/>
<dbReference type="PANTHER" id="PTHR13370">
    <property type="entry name" value="RNA METHYLASE-RELATED"/>
    <property type="match status" value="1"/>
</dbReference>
<dbReference type="RefSeq" id="WP_144013317.1">
    <property type="nucleotide sequence ID" value="NZ_VKDK01000006.1"/>
</dbReference>
<comment type="similarity">
    <text evidence="3">Belongs to the N(4)/N(6)-methyltransferase family.</text>
</comment>
<evidence type="ECO:0000256" key="2">
    <source>
        <dbReference type="ARBA" id="ARBA00022679"/>
    </source>
</evidence>
<name>A0A553FYR9_9CORY</name>
<dbReference type="GO" id="GO:0032259">
    <property type="term" value="P:methylation"/>
    <property type="evidence" value="ECO:0007669"/>
    <property type="project" value="UniProtKB-KW"/>
</dbReference>
<evidence type="ECO:0000256" key="3">
    <source>
        <dbReference type="RuleBase" id="RU362026"/>
    </source>
</evidence>
<comment type="caution">
    <text evidence="6">The sequence shown here is derived from an EMBL/GenBank/DDBJ whole genome shotgun (WGS) entry which is preliminary data.</text>
</comment>
<dbReference type="EC" id="2.1.1.-" evidence="3"/>
<gene>
    <name evidence="6" type="ORF">FNY97_05370</name>
</gene>
<dbReference type="InterPro" id="IPR002941">
    <property type="entry name" value="DNA_methylase_N4/N6"/>
</dbReference>
<keyword evidence="7" id="KW-1185">Reference proteome</keyword>
<sequence length="230" mass="25462">MIEPFYQDESVTLYNTDAATMLAELADNTGVVITDPPYDARTHSGARSTNRRREDGISEFPPIDHAELMRILAECGRVSGRWVVANLAYSAAFELEKQPPEGLRMMRIGVWVKTNTTPQLTGDRPAQGWEAIAYMHPKGRARWNGGGKHGNFVSATARVTAHPTEKPEGMVRQFVEWFTDPGDVVVDPFAGSGTTLVAARDMGRRAIGCEVDPKYCQMIVERLSQQVIPI</sequence>
<dbReference type="PANTHER" id="PTHR13370:SF3">
    <property type="entry name" value="TRNA (GUANINE(10)-N2)-METHYLTRANSFERASE HOMOLOG"/>
    <property type="match status" value="1"/>
</dbReference>
<feature type="domain" description="DNA methylase N-4/N-6" evidence="5">
    <location>
        <begin position="150"/>
        <end position="220"/>
    </location>
</feature>
<feature type="region of interest" description="Disordered" evidence="4">
    <location>
        <begin position="36"/>
        <end position="57"/>
    </location>
</feature>
<evidence type="ECO:0000256" key="1">
    <source>
        <dbReference type="ARBA" id="ARBA00022603"/>
    </source>
</evidence>
<organism evidence="6 7">
    <name type="scientific">Corynebacterium hiratae</name>
    <dbReference type="NCBI Taxonomy" id="3139423"/>
    <lineage>
        <taxon>Bacteria</taxon>
        <taxon>Bacillati</taxon>
        <taxon>Actinomycetota</taxon>
        <taxon>Actinomycetes</taxon>
        <taxon>Mycobacteriales</taxon>
        <taxon>Corynebacteriaceae</taxon>
        <taxon>Corynebacterium</taxon>
    </lineage>
</organism>
<evidence type="ECO:0000259" key="5">
    <source>
        <dbReference type="Pfam" id="PF01555"/>
    </source>
</evidence>
<dbReference type="Pfam" id="PF01555">
    <property type="entry name" value="N6_N4_Mtase"/>
    <property type="match status" value="1"/>
</dbReference>
<dbReference type="EMBL" id="VKDK01000006">
    <property type="protein sequence ID" value="TRX62401.1"/>
    <property type="molecule type" value="Genomic_DNA"/>
</dbReference>
<dbReference type="Gene3D" id="3.40.50.150">
    <property type="entry name" value="Vaccinia Virus protein VP39"/>
    <property type="match status" value="1"/>
</dbReference>
<protein>
    <recommendedName>
        <fullName evidence="3">Methyltransferase</fullName>
        <ecNumber evidence="3">2.1.1.-</ecNumber>
    </recommendedName>
</protein>
<evidence type="ECO:0000313" key="7">
    <source>
        <dbReference type="Proteomes" id="UP000320443"/>
    </source>
</evidence>
<dbReference type="SUPFAM" id="SSF53335">
    <property type="entry name" value="S-adenosyl-L-methionine-dependent methyltransferases"/>
    <property type="match status" value="1"/>
</dbReference>
<dbReference type="GO" id="GO:0009007">
    <property type="term" value="F:site-specific DNA-methyltransferase (adenine-specific) activity"/>
    <property type="evidence" value="ECO:0007669"/>
    <property type="project" value="TreeGrafter"/>
</dbReference>
<dbReference type="GO" id="GO:0005737">
    <property type="term" value="C:cytoplasm"/>
    <property type="evidence" value="ECO:0007669"/>
    <property type="project" value="TreeGrafter"/>
</dbReference>
<evidence type="ECO:0000256" key="4">
    <source>
        <dbReference type="SAM" id="MobiDB-lite"/>
    </source>
</evidence>
<keyword evidence="1" id="KW-0489">Methyltransferase</keyword>
<evidence type="ECO:0000313" key="6">
    <source>
        <dbReference type="EMBL" id="TRX62401.1"/>
    </source>
</evidence>
<proteinExistence type="inferred from homology"/>
<keyword evidence="2" id="KW-0808">Transferase</keyword>
<dbReference type="GO" id="GO:0008170">
    <property type="term" value="F:N-methyltransferase activity"/>
    <property type="evidence" value="ECO:0007669"/>
    <property type="project" value="InterPro"/>
</dbReference>
<dbReference type="Proteomes" id="UP000320443">
    <property type="component" value="Unassembled WGS sequence"/>
</dbReference>
<dbReference type="InterPro" id="IPR001091">
    <property type="entry name" value="RM_Methyltransferase"/>
</dbReference>
<dbReference type="GO" id="GO:0003677">
    <property type="term" value="F:DNA binding"/>
    <property type="evidence" value="ECO:0007669"/>
    <property type="project" value="InterPro"/>
</dbReference>
<accession>A0A553FYR9</accession>
<dbReference type="PRINTS" id="PR00508">
    <property type="entry name" value="S21N4MTFRASE"/>
</dbReference>